<dbReference type="AlphaFoldDB" id="A0A381RYZ6"/>
<reference evidence="6" key="1">
    <citation type="submission" date="2018-05" db="EMBL/GenBank/DDBJ databases">
        <authorList>
            <person name="Lanie J.A."/>
            <person name="Ng W.-L."/>
            <person name="Kazmierczak K.M."/>
            <person name="Andrzejewski T.M."/>
            <person name="Davidsen T.M."/>
            <person name="Wayne K.J."/>
            <person name="Tettelin H."/>
            <person name="Glass J.I."/>
            <person name="Rusch D."/>
            <person name="Podicherti R."/>
            <person name="Tsui H.-C.T."/>
            <person name="Winkler M.E."/>
        </authorList>
    </citation>
    <scope>NUCLEOTIDE SEQUENCE</scope>
</reference>
<evidence type="ECO:0000256" key="4">
    <source>
        <dbReference type="SAM" id="Phobius"/>
    </source>
</evidence>
<feature type="domain" description="PDZ" evidence="5">
    <location>
        <begin position="325"/>
        <end position="413"/>
    </location>
</feature>
<dbReference type="GO" id="GO:0004252">
    <property type="term" value="F:serine-type endopeptidase activity"/>
    <property type="evidence" value="ECO:0007669"/>
    <property type="project" value="InterPro"/>
</dbReference>
<feature type="region of interest" description="Disordered" evidence="3">
    <location>
        <begin position="1"/>
        <end position="51"/>
    </location>
</feature>
<accession>A0A381RYZ6</accession>
<feature type="transmembrane region" description="Helical" evidence="4">
    <location>
        <begin position="67"/>
        <end position="88"/>
    </location>
</feature>
<evidence type="ECO:0000256" key="2">
    <source>
        <dbReference type="ARBA" id="ARBA00022801"/>
    </source>
</evidence>
<dbReference type="Gene3D" id="2.30.42.10">
    <property type="match status" value="1"/>
</dbReference>
<gene>
    <name evidence="6" type="ORF">METZ01_LOCUS49132</name>
</gene>
<evidence type="ECO:0000256" key="3">
    <source>
        <dbReference type="SAM" id="MobiDB-lite"/>
    </source>
</evidence>
<dbReference type="PANTHER" id="PTHR43343">
    <property type="entry name" value="PEPTIDASE S12"/>
    <property type="match status" value="1"/>
</dbReference>
<dbReference type="PROSITE" id="PS50106">
    <property type="entry name" value="PDZ"/>
    <property type="match status" value="1"/>
</dbReference>
<dbReference type="SMART" id="SM00228">
    <property type="entry name" value="PDZ"/>
    <property type="match status" value="1"/>
</dbReference>
<dbReference type="GO" id="GO:0006508">
    <property type="term" value="P:proteolysis"/>
    <property type="evidence" value="ECO:0007669"/>
    <property type="project" value="UniProtKB-KW"/>
</dbReference>
<keyword evidence="2" id="KW-0378">Hydrolase</keyword>
<keyword evidence="4" id="KW-0472">Membrane</keyword>
<evidence type="ECO:0000313" key="6">
    <source>
        <dbReference type="EMBL" id="SUZ96278.1"/>
    </source>
</evidence>
<dbReference type="InterPro" id="IPR001940">
    <property type="entry name" value="Peptidase_S1C"/>
</dbReference>
<keyword evidence="4" id="KW-1133">Transmembrane helix</keyword>
<dbReference type="Gene3D" id="2.40.10.120">
    <property type="match status" value="1"/>
</dbReference>
<evidence type="ECO:0000256" key="1">
    <source>
        <dbReference type="ARBA" id="ARBA00022670"/>
    </source>
</evidence>
<evidence type="ECO:0000259" key="5">
    <source>
        <dbReference type="PROSITE" id="PS50106"/>
    </source>
</evidence>
<keyword evidence="1" id="KW-0645">Protease</keyword>
<proteinExistence type="predicted"/>
<dbReference type="InterPro" id="IPR036034">
    <property type="entry name" value="PDZ_sf"/>
</dbReference>
<dbReference type="InterPro" id="IPR009003">
    <property type="entry name" value="Peptidase_S1_PA"/>
</dbReference>
<dbReference type="SUPFAM" id="SSF50156">
    <property type="entry name" value="PDZ domain-like"/>
    <property type="match status" value="1"/>
</dbReference>
<organism evidence="6">
    <name type="scientific">marine metagenome</name>
    <dbReference type="NCBI Taxonomy" id="408172"/>
    <lineage>
        <taxon>unclassified sequences</taxon>
        <taxon>metagenomes</taxon>
        <taxon>ecological metagenomes</taxon>
    </lineage>
</organism>
<dbReference type="Pfam" id="PF13365">
    <property type="entry name" value="Trypsin_2"/>
    <property type="match status" value="1"/>
</dbReference>
<dbReference type="PANTHER" id="PTHR43343:SF3">
    <property type="entry name" value="PROTEASE DO-LIKE 8, CHLOROPLASTIC"/>
    <property type="match status" value="1"/>
</dbReference>
<dbReference type="PRINTS" id="PR00834">
    <property type="entry name" value="PROTEASES2C"/>
</dbReference>
<dbReference type="SUPFAM" id="SSF50494">
    <property type="entry name" value="Trypsin-like serine proteases"/>
    <property type="match status" value="1"/>
</dbReference>
<keyword evidence="4" id="KW-0812">Transmembrane</keyword>
<dbReference type="Pfam" id="PF13180">
    <property type="entry name" value="PDZ_2"/>
    <property type="match status" value="1"/>
</dbReference>
<protein>
    <recommendedName>
        <fullName evidence="5">PDZ domain-containing protein</fullName>
    </recommendedName>
</protein>
<dbReference type="EMBL" id="UINC01002399">
    <property type="protein sequence ID" value="SUZ96278.1"/>
    <property type="molecule type" value="Genomic_DNA"/>
</dbReference>
<name>A0A381RYZ6_9ZZZZ</name>
<dbReference type="InterPro" id="IPR001478">
    <property type="entry name" value="PDZ"/>
</dbReference>
<sequence>MTEDEGAVRHPSMPPPLPEAEDGTGAAPTPPEEFEFSLPDAPSHDAGAPLPEPVAPVDPVVRRGARLVAAGMVVLVLVSVGVGVGWLLRSGTGSDLDHSATGLTVVVGEAPVTDPGDEPVVAIAEAVTPSVVLVIVPELGQGSGIALDGEGHVVTNAHVLIDEAATAEELAAIEVRVVLPSGRQIAATVIGADIRRDVAVLALQESAPELAPATFAPSDEVRVGQLAVAVGSPFGLTQTVTSGIVSAIGRVVPSFGCNLGRGQSVDCAGVATIQTDAPINPGNSGGPLVDRSGRIIGMNTSIRTNNSFDVSNAGVGFALPSDTVIIVAERLLAGEPVGTAWLGIVGVSTTDGRPGARIEAVEPGSPADVAGLETGDLIVTSDGRPLVAMDALRADIQLRLPGMTVELQFERDGVLRTTEVELGSWDDFVG</sequence>
<dbReference type="InterPro" id="IPR051201">
    <property type="entry name" value="Chloro_Bact_Ser_Proteases"/>
</dbReference>